<feature type="domain" description="Clp ATPase C-terminal" evidence="6">
    <location>
        <begin position="678"/>
        <end position="766"/>
    </location>
</feature>
<dbReference type="SMART" id="SM01086">
    <property type="entry name" value="ClpB_D2-small"/>
    <property type="match status" value="1"/>
</dbReference>
<sequence length="769" mass="90037">MFYNWCFMYNRRALNHLFFKSFLFFVERKHLFFTEEHIFYSLISDDEIRELLSLCALDFYSFNKILEEFFTKLPIRNADFYDYFFKINDLYQEIIDTIFYYKKPYVLQEKDLLWVLIRKRKNTILDALLKSGFSLDIFDKIMEIYDYLGSNLDLGFLKNEKLLTNDLFNKGIDKYGGLNIFEEDYFKLEQDDDSLDENNLVDDFLVNVIDNLDPNLATNPLIGRKKELYTLIQIMLRKHKSNPIVFGEPGVGKTILLQGLAYIIREGQVPHELIDCEVYSLDIGRLISGTRYRGDLENRVNKLLDFLHFKKKVILFIDEIHMIVGAGATSFSNIDVSNLLKPILTLGKIKFIGATTKNEYKKFFLKDKALLRRFHGVELKEPSLEDTYHILKGAKEQYEKHHHVEYTDEAIWVAITMSKYIKDRALPDKAFDLLDGLGSKFKLEGNKKVITGDDVRDFVKYMVGTSIFNFDDYDQDLLMNLEHKIRTSMIIDESILSELLLHIKLLRIKFFFKNSTLGIFILIGSSDVDKNKLACVLSEELNMPKLTLGMSEYCDFDGINRLIGPVYGSEAYDEPTKFFRFLNESLNSIIVLSDFDKSSKRVIDFFFEGFNTGRLFDNFGRSVSLSGSIIIIDINIEYRELDGIGFKNETVDIRSLLEKRFSNKFLDLVDHVFFFRPVSKSDFKRVIIEEVNNFVKILKNEKIDLFFEEAVIGYFQKHIYENGLGIRGIRKIVIKEIGSLLIDDLILKKFKENDKIRIFLDDTIKYELL</sequence>
<dbReference type="GO" id="GO:0006508">
    <property type="term" value="P:proteolysis"/>
    <property type="evidence" value="ECO:0007669"/>
    <property type="project" value="UniProtKB-KW"/>
</dbReference>
<dbReference type="GO" id="GO:0034605">
    <property type="term" value="P:cellular response to heat"/>
    <property type="evidence" value="ECO:0007669"/>
    <property type="project" value="TreeGrafter"/>
</dbReference>
<dbReference type="CDD" id="cd00009">
    <property type="entry name" value="AAA"/>
    <property type="match status" value="1"/>
</dbReference>
<dbReference type="Pfam" id="PF17871">
    <property type="entry name" value="AAA_lid_9"/>
    <property type="match status" value="1"/>
</dbReference>
<dbReference type="Pfam" id="PF10431">
    <property type="entry name" value="ClpB_D2-small"/>
    <property type="match status" value="1"/>
</dbReference>
<evidence type="ECO:0000313" key="7">
    <source>
        <dbReference type="EMBL" id="ACH93316.1"/>
    </source>
</evidence>
<dbReference type="GO" id="GO:0008233">
    <property type="term" value="F:peptidase activity"/>
    <property type="evidence" value="ECO:0007669"/>
    <property type="project" value="UniProtKB-KW"/>
</dbReference>
<dbReference type="SUPFAM" id="SSF52540">
    <property type="entry name" value="P-loop containing nucleoside triphosphate hydrolases"/>
    <property type="match status" value="2"/>
</dbReference>
<dbReference type="SMART" id="SM00382">
    <property type="entry name" value="AAA"/>
    <property type="match status" value="1"/>
</dbReference>
<dbReference type="InterPro" id="IPR027417">
    <property type="entry name" value="P-loop_NTPase"/>
</dbReference>
<protein>
    <submittedName>
        <fullName evidence="7">ATP-dependent Clp protease, subunit A</fullName>
    </submittedName>
</protein>
<dbReference type="PANTHER" id="PTHR11638:SF18">
    <property type="entry name" value="HEAT SHOCK PROTEIN 104"/>
    <property type="match status" value="1"/>
</dbReference>
<dbReference type="AlphaFoldDB" id="B5RLQ8"/>
<dbReference type="Pfam" id="PF00004">
    <property type="entry name" value="AAA"/>
    <property type="match status" value="1"/>
</dbReference>
<dbReference type="PANTHER" id="PTHR11638">
    <property type="entry name" value="ATP-DEPENDENT CLP PROTEASE"/>
    <property type="match status" value="1"/>
</dbReference>
<evidence type="ECO:0000259" key="6">
    <source>
        <dbReference type="SMART" id="SM01086"/>
    </source>
</evidence>
<dbReference type="Gene3D" id="1.10.8.60">
    <property type="match status" value="2"/>
</dbReference>
<dbReference type="Proteomes" id="UP000000611">
    <property type="component" value="Chromosome"/>
</dbReference>
<dbReference type="InterPro" id="IPR036628">
    <property type="entry name" value="Clp_N_dom_sf"/>
</dbReference>
<dbReference type="InterPro" id="IPR003593">
    <property type="entry name" value="AAA+_ATPase"/>
</dbReference>
<evidence type="ECO:0000256" key="1">
    <source>
        <dbReference type="ARBA" id="ARBA00022737"/>
    </source>
</evidence>
<evidence type="ECO:0000256" key="3">
    <source>
        <dbReference type="ARBA" id="ARBA00022840"/>
    </source>
</evidence>
<dbReference type="STRING" id="412419.BDU_364"/>
<evidence type="ECO:0000259" key="5">
    <source>
        <dbReference type="SMART" id="SM00382"/>
    </source>
</evidence>
<dbReference type="GO" id="GO:0005737">
    <property type="term" value="C:cytoplasm"/>
    <property type="evidence" value="ECO:0007669"/>
    <property type="project" value="TreeGrafter"/>
</dbReference>
<dbReference type="GO" id="GO:0005524">
    <property type="term" value="F:ATP binding"/>
    <property type="evidence" value="ECO:0007669"/>
    <property type="project" value="UniProtKB-KW"/>
</dbReference>
<organism evidence="7 8">
    <name type="scientific">Borrelia duttonii (strain Ly)</name>
    <dbReference type="NCBI Taxonomy" id="412419"/>
    <lineage>
        <taxon>Bacteria</taxon>
        <taxon>Pseudomonadati</taxon>
        <taxon>Spirochaetota</taxon>
        <taxon>Spirochaetia</taxon>
        <taxon>Spirochaetales</taxon>
        <taxon>Borreliaceae</taxon>
        <taxon>Borrelia</taxon>
    </lineage>
</organism>
<feature type="domain" description="AAA+ ATPase" evidence="5">
    <location>
        <begin position="239"/>
        <end position="384"/>
    </location>
</feature>
<dbReference type="Pfam" id="PF07724">
    <property type="entry name" value="AAA_2"/>
    <property type="match status" value="1"/>
</dbReference>
<evidence type="ECO:0000256" key="2">
    <source>
        <dbReference type="ARBA" id="ARBA00022741"/>
    </source>
</evidence>
<keyword evidence="1" id="KW-0677">Repeat</keyword>
<dbReference type="InterPro" id="IPR003959">
    <property type="entry name" value="ATPase_AAA_core"/>
</dbReference>
<accession>B5RLQ8</accession>
<reference evidence="7 8" key="1">
    <citation type="journal article" date="2008" name="PLoS Genet.">
        <title>The genome of Borrelia recurrentis, the agent of deadly louse-borne relapsing fever, is a degraded subset of tick-borne Borrelia duttonii.</title>
        <authorList>
            <person name="Lescot M."/>
            <person name="Audic S."/>
            <person name="Robert C."/>
            <person name="Nguyen T.T."/>
            <person name="Blanc G."/>
            <person name="Cutler S.J."/>
            <person name="Wincker P."/>
            <person name="Couloux A."/>
            <person name="Claverie J.-M."/>
            <person name="Raoult D."/>
            <person name="Drancourt M."/>
        </authorList>
    </citation>
    <scope>NUCLEOTIDE SEQUENCE [LARGE SCALE GENOMIC DNA]</scope>
    <source>
        <strain evidence="7 8">Ly</strain>
    </source>
</reference>
<dbReference type="InterPro" id="IPR019489">
    <property type="entry name" value="Clp_ATPase_C"/>
</dbReference>
<dbReference type="eggNOG" id="COG0542">
    <property type="taxonomic scope" value="Bacteria"/>
</dbReference>
<gene>
    <name evidence="7" type="primary">clpA</name>
    <name evidence="7" type="ordered locus">BDU_364</name>
</gene>
<keyword evidence="3" id="KW-0067">ATP-binding</keyword>
<evidence type="ECO:0000313" key="8">
    <source>
        <dbReference type="Proteomes" id="UP000000611"/>
    </source>
</evidence>
<dbReference type="EMBL" id="CP000976">
    <property type="protein sequence ID" value="ACH93316.1"/>
    <property type="molecule type" value="Genomic_DNA"/>
</dbReference>
<dbReference type="KEGG" id="bdu:BDU_364"/>
<name>B5RLQ8_BORDL</name>
<dbReference type="HOGENOM" id="CLU_005070_4_2_12"/>
<keyword evidence="7" id="KW-0378">Hydrolase</keyword>
<dbReference type="InterPro" id="IPR050130">
    <property type="entry name" value="ClpA_ClpB"/>
</dbReference>
<dbReference type="Gene3D" id="3.40.50.300">
    <property type="entry name" value="P-loop containing nucleotide triphosphate hydrolases"/>
    <property type="match status" value="2"/>
</dbReference>
<proteinExistence type="predicted"/>
<dbReference type="InterPro" id="IPR041546">
    <property type="entry name" value="ClpA/ClpB_AAA_lid"/>
</dbReference>
<dbReference type="SUPFAM" id="SSF81923">
    <property type="entry name" value="Double Clp-N motif"/>
    <property type="match status" value="1"/>
</dbReference>
<keyword evidence="4" id="KW-0143">Chaperone</keyword>
<dbReference type="GO" id="GO:0016887">
    <property type="term" value="F:ATP hydrolysis activity"/>
    <property type="evidence" value="ECO:0007669"/>
    <property type="project" value="InterPro"/>
</dbReference>
<evidence type="ECO:0000256" key="4">
    <source>
        <dbReference type="ARBA" id="ARBA00023186"/>
    </source>
</evidence>
<keyword evidence="2" id="KW-0547">Nucleotide-binding</keyword>
<keyword evidence="7" id="KW-0645">Protease</keyword>
<keyword evidence="8" id="KW-1185">Reference proteome</keyword>